<keyword evidence="4 7" id="KW-0812">Transmembrane</keyword>
<evidence type="ECO:0000313" key="9">
    <source>
        <dbReference type="EMBL" id="AMY10509.1"/>
    </source>
</evidence>
<feature type="transmembrane region" description="Helical" evidence="7">
    <location>
        <begin position="240"/>
        <end position="266"/>
    </location>
</feature>
<comment type="similarity">
    <text evidence="7">Belongs to the binding-protein-dependent transport system permease family.</text>
</comment>
<proteinExistence type="inferred from homology"/>
<keyword evidence="10" id="KW-1185">Reference proteome</keyword>
<dbReference type="SUPFAM" id="SSF161098">
    <property type="entry name" value="MetI-like"/>
    <property type="match status" value="1"/>
</dbReference>
<feature type="domain" description="ABC transmembrane type-1" evidence="8">
    <location>
        <begin position="95"/>
        <end position="305"/>
    </location>
</feature>
<comment type="subcellular location">
    <subcellularLocation>
        <location evidence="1 7">Cell membrane</location>
        <topology evidence="1 7">Multi-pass membrane protein</topology>
    </subcellularLocation>
</comment>
<evidence type="ECO:0000256" key="2">
    <source>
        <dbReference type="ARBA" id="ARBA00022448"/>
    </source>
</evidence>
<accession>A0A143PRQ8</accession>
<gene>
    <name evidence="9" type="primary">dppB</name>
    <name evidence="9" type="ORF">LuPra_03742</name>
</gene>
<dbReference type="PATRIC" id="fig|1813736.3.peg.3951"/>
<keyword evidence="2 7" id="KW-0813">Transport</keyword>
<dbReference type="GO" id="GO:0005886">
    <property type="term" value="C:plasma membrane"/>
    <property type="evidence" value="ECO:0007669"/>
    <property type="project" value="UniProtKB-SubCell"/>
</dbReference>
<dbReference type="InterPro" id="IPR000515">
    <property type="entry name" value="MetI-like"/>
</dbReference>
<dbReference type="GO" id="GO:0055085">
    <property type="term" value="P:transmembrane transport"/>
    <property type="evidence" value="ECO:0007669"/>
    <property type="project" value="InterPro"/>
</dbReference>
<dbReference type="STRING" id="1855912.LuPra_03742"/>
<keyword evidence="6 7" id="KW-0472">Membrane</keyword>
<evidence type="ECO:0000256" key="4">
    <source>
        <dbReference type="ARBA" id="ARBA00022692"/>
    </source>
</evidence>
<dbReference type="AlphaFoldDB" id="A0A143PRQ8"/>
<evidence type="ECO:0000256" key="3">
    <source>
        <dbReference type="ARBA" id="ARBA00022475"/>
    </source>
</evidence>
<dbReference type="PROSITE" id="PS50928">
    <property type="entry name" value="ABC_TM1"/>
    <property type="match status" value="1"/>
</dbReference>
<keyword evidence="5 7" id="KW-1133">Transmembrane helix</keyword>
<dbReference type="EMBL" id="CP015136">
    <property type="protein sequence ID" value="AMY10509.1"/>
    <property type="molecule type" value="Genomic_DNA"/>
</dbReference>
<evidence type="ECO:0000259" key="8">
    <source>
        <dbReference type="PROSITE" id="PS50928"/>
    </source>
</evidence>
<feature type="transmembrane region" description="Helical" evidence="7">
    <location>
        <begin position="99"/>
        <end position="122"/>
    </location>
</feature>
<reference evidence="9 10" key="1">
    <citation type="journal article" date="2016" name="Genome Announc.">
        <title>First Complete Genome Sequence of a Subdivision 6 Acidobacterium Strain.</title>
        <authorList>
            <person name="Huang S."/>
            <person name="Vieira S."/>
            <person name="Bunk B."/>
            <person name="Riedel T."/>
            <person name="Sproer C."/>
            <person name="Overmann J."/>
        </authorList>
    </citation>
    <scope>NUCLEOTIDE SEQUENCE [LARGE SCALE GENOMIC DNA]</scope>
    <source>
        <strain evidence="10">DSM 100886 HEG_-6_39</strain>
    </source>
</reference>
<dbReference type="KEGG" id="abac:LuPra_03742"/>
<dbReference type="OrthoDB" id="9789439at2"/>
<organism evidence="9 10">
    <name type="scientific">Luteitalea pratensis</name>
    <dbReference type="NCBI Taxonomy" id="1855912"/>
    <lineage>
        <taxon>Bacteria</taxon>
        <taxon>Pseudomonadati</taxon>
        <taxon>Acidobacteriota</taxon>
        <taxon>Vicinamibacteria</taxon>
        <taxon>Vicinamibacterales</taxon>
        <taxon>Vicinamibacteraceae</taxon>
        <taxon>Luteitalea</taxon>
    </lineage>
</organism>
<dbReference type="Proteomes" id="UP000076079">
    <property type="component" value="Chromosome"/>
</dbReference>
<dbReference type="InterPro" id="IPR045621">
    <property type="entry name" value="BPD_transp_1_N"/>
</dbReference>
<dbReference type="InterPro" id="IPR035906">
    <property type="entry name" value="MetI-like_sf"/>
</dbReference>
<dbReference type="Gene3D" id="1.10.3720.10">
    <property type="entry name" value="MetI-like"/>
    <property type="match status" value="1"/>
</dbReference>
<dbReference type="PANTHER" id="PTHR43163">
    <property type="entry name" value="DIPEPTIDE TRANSPORT SYSTEM PERMEASE PROTEIN DPPB-RELATED"/>
    <property type="match status" value="1"/>
</dbReference>
<sequence length="319" mass="34182">MLRFLTRRLLLTVPVLLGVATLVFALIHLVPGDPAVSMLGEAATPADVSALRARLGLDDPLPTQYGRFLSDAVRGRLGQSLRTGRPVTTELSEKLGATVLLAVTAMIVALVVAVPLGIIAAVRADTWVDNVAMALALVGVSMPNFWLGPLLALLFGVYLGWLPISGRGPSAEFLIGSVPRVPPAYLVLPALTLGLALAAILARMTRASLVEELKELYVRAARSRGLSTRRTVLRHALRNGLIPIITIVGLQFGAVLTGTIITETIFAWPGLGRLLIQSIQFRDYPMVQGCILLIAVTYVAVNLLTDLAYGLADPRIRYE</sequence>
<dbReference type="CDD" id="cd06261">
    <property type="entry name" value="TM_PBP2"/>
    <property type="match status" value="1"/>
</dbReference>
<evidence type="ECO:0000256" key="7">
    <source>
        <dbReference type="RuleBase" id="RU363032"/>
    </source>
</evidence>
<evidence type="ECO:0000256" key="6">
    <source>
        <dbReference type="ARBA" id="ARBA00023136"/>
    </source>
</evidence>
<dbReference type="RefSeq" id="WP_110172145.1">
    <property type="nucleotide sequence ID" value="NZ_CP015136.1"/>
</dbReference>
<evidence type="ECO:0000256" key="1">
    <source>
        <dbReference type="ARBA" id="ARBA00004651"/>
    </source>
</evidence>
<feature type="transmembrane region" description="Helical" evidence="7">
    <location>
        <begin position="134"/>
        <end position="164"/>
    </location>
</feature>
<feature type="transmembrane region" description="Helical" evidence="7">
    <location>
        <begin position="184"/>
        <end position="202"/>
    </location>
</feature>
<evidence type="ECO:0000313" key="10">
    <source>
        <dbReference type="Proteomes" id="UP000076079"/>
    </source>
</evidence>
<reference evidence="10" key="2">
    <citation type="submission" date="2016-04" db="EMBL/GenBank/DDBJ databases">
        <title>First Complete Genome Sequence of a Subdivision 6 Acidobacterium.</title>
        <authorList>
            <person name="Huang S."/>
            <person name="Vieira S."/>
            <person name="Bunk B."/>
            <person name="Riedel T."/>
            <person name="Sproeer C."/>
            <person name="Overmann J."/>
        </authorList>
    </citation>
    <scope>NUCLEOTIDE SEQUENCE [LARGE SCALE GENOMIC DNA]</scope>
    <source>
        <strain evidence="10">DSM 100886 HEG_-6_39</strain>
    </source>
</reference>
<keyword evidence="3" id="KW-1003">Cell membrane</keyword>
<name>A0A143PRQ8_LUTPR</name>
<dbReference type="PANTHER" id="PTHR43163:SF6">
    <property type="entry name" value="DIPEPTIDE TRANSPORT SYSTEM PERMEASE PROTEIN DPPB-RELATED"/>
    <property type="match status" value="1"/>
</dbReference>
<dbReference type="Pfam" id="PF19300">
    <property type="entry name" value="BPD_transp_1_N"/>
    <property type="match status" value="1"/>
</dbReference>
<evidence type="ECO:0000256" key="5">
    <source>
        <dbReference type="ARBA" id="ARBA00022989"/>
    </source>
</evidence>
<feature type="transmembrane region" description="Helical" evidence="7">
    <location>
        <begin position="286"/>
        <end position="309"/>
    </location>
</feature>
<dbReference type="Pfam" id="PF00528">
    <property type="entry name" value="BPD_transp_1"/>
    <property type="match status" value="1"/>
</dbReference>
<protein>
    <submittedName>
        <fullName evidence="9">Dipeptide transport system permease protein DppB</fullName>
    </submittedName>
</protein>